<dbReference type="InterPro" id="IPR023765">
    <property type="entry name" value="SBP_5_CS"/>
</dbReference>
<evidence type="ECO:0000259" key="6">
    <source>
        <dbReference type="Pfam" id="PF00496"/>
    </source>
</evidence>
<dbReference type="CDD" id="cd00995">
    <property type="entry name" value="PBP2_NikA_DppA_OppA_like"/>
    <property type="match status" value="1"/>
</dbReference>
<name>A0ABQ4KKM2_9BACI</name>
<proteinExistence type="inferred from homology"/>
<feature type="signal peptide" evidence="5">
    <location>
        <begin position="1"/>
        <end position="24"/>
    </location>
</feature>
<dbReference type="PROSITE" id="PS01040">
    <property type="entry name" value="SBP_BACTERIAL_5"/>
    <property type="match status" value="1"/>
</dbReference>
<evidence type="ECO:0000313" key="7">
    <source>
        <dbReference type="EMBL" id="GIN57872.1"/>
    </source>
</evidence>
<organism evidence="7 8">
    <name type="scientific">Lederbergia ruris</name>
    <dbReference type="NCBI Taxonomy" id="217495"/>
    <lineage>
        <taxon>Bacteria</taxon>
        <taxon>Bacillati</taxon>
        <taxon>Bacillota</taxon>
        <taxon>Bacilli</taxon>
        <taxon>Bacillales</taxon>
        <taxon>Bacillaceae</taxon>
        <taxon>Lederbergia</taxon>
    </lineage>
</organism>
<evidence type="ECO:0000256" key="1">
    <source>
        <dbReference type="ARBA" id="ARBA00004193"/>
    </source>
</evidence>
<evidence type="ECO:0000256" key="3">
    <source>
        <dbReference type="ARBA" id="ARBA00022729"/>
    </source>
</evidence>
<dbReference type="InterPro" id="IPR039424">
    <property type="entry name" value="SBP_5"/>
</dbReference>
<dbReference type="SUPFAM" id="SSF53850">
    <property type="entry name" value="Periplasmic binding protein-like II"/>
    <property type="match status" value="1"/>
</dbReference>
<comment type="caution">
    <text evidence="7">The sequence shown here is derived from an EMBL/GenBank/DDBJ whole genome shotgun (WGS) entry which is preliminary data.</text>
</comment>
<comment type="subcellular location">
    <subcellularLocation>
        <location evidence="1">Cell membrane</location>
        <topology evidence="1">Lipid-anchor</topology>
    </subcellularLocation>
</comment>
<dbReference type="Gene3D" id="3.40.190.10">
    <property type="entry name" value="Periplasmic binding protein-like II"/>
    <property type="match status" value="1"/>
</dbReference>
<feature type="region of interest" description="Disordered" evidence="4">
    <location>
        <begin position="28"/>
        <end position="64"/>
    </location>
</feature>
<reference evidence="7 8" key="1">
    <citation type="submission" date="2021-03" db="EMBL/GenBank/DDBJ databases">
        <title>Antimicrobial resistance genes in bacteria isolated from Japanese honey, and their potential for conferring macrolide and lincosamide resistance in the American foulbrood pathogen Paenibacillus larvae.</title>
        <authorList>
            <person name="Okamoto M."/>
            <person name="Kumagai M."/>
            <person name="Kanamori H."/>
            <person name="Takamatsu D."/>
        </authorList>
    </citation>
    <scope>NUCLEOTIDE SEQUENCE [LARGE SCALE GENOMIC DNA]</scope>
    <source>
        <strain evidence="7 8">J8TS2</strain>
    </source>
</reference>
<dbReference type="PANTHER" id="PTHR30290:SF81">
    <property type="entry name" value="OLIGOPEPTIDE-BINDING PROTEIN OPPA"/>
    <property type="match status" value="1"/>
</dbReference>
<dbReference type="InterPro" id="IPR030678">
    <property type="entry name" value="Peptide/Ni-bd"/>
</dbReference>
<dbReference type="PIRSF" id="PIRSF002741">
    <property type="entry name" value="MppA"/>
    <property type="match status" value="1"/>
</dbReference>
<dbReference type="InterPro" id="IPR000914">
    <property type="entry name" value="SBP_5_dom"/>
</dbReference>
<dbReference type="PROSITE" id="PS51257">
    <property type="entry name" value="PROKAR_LIPOPROTEIN"/>
    <property type="match status" value="1"/>
</dbReference>
<dbReference type="EMBL" id="BORB01000016">
    <property type="protein sequence ID" value="GIN57872.1"/>
    <property type="molecule type" value="Genomic_DNA"/>
</dbReference>
<feature type="chain" id="PRO_5046537042" evidence="5">
    <location>
        <begin position="25"/>
        <end position="582"/>
    </location>
</feature>
<keyword evidence="8" id="KW-1185">Reference proteome</keyword>
<sequence length="582" mass="64463">MKKMKLSKWTIFFTILLFSLTVAACSSGETTTGDAKNSPDPEKDANTTTVVEDTQIPAEDPSASPALAVNRGNMVVVGLQEPGGVFTPYFNSSGYDGNVQSVMFPPLVDINEAGEPIPGLAESWDVSDDGLTYTFHLRDDLKFDDGTPLTSEDVEFTLTLLHDPSYGGGTDITEAKVVGGLDYKNGDADSISGIEVMDEQTIKITTEEVNARSLRLLGGQILQKEYYGKDYKKGDLDYLNALHLKPVGAGPFRFVDYLPGQEIRYEANEYFYDGKPKVDQFIYKTTEGDSQQFFQTGELDYSALAANQDNFEFLQALGFANINVYTSSAYGYITFNHEKEIFKDPKVRQAFIYGLDRQTIIDTYYQGYAQVANVPVSPTSWAYTDEVGSTNYDPEKAKKLLEEAGWTEGENGIREKDGKKLVVYYFTSAGGLGDTFIPIAKENYKEIGIDLQVEQMDFNALLSRVEKGDHDLASFSTTMLTDPYNGIDSFHTKTTDSIIKGYGNEKIDSLIDATIATNDQDERAKAFHELYKALDEDPPVILMSYTKVLSGTNARVKGFEPNGYRGIAPSLKNLEVVDVQQK</sequence>
<accession>A0ABQ4KKM2</accession>
<evidence type="ECO:0000256" key="5">
    <source>
        <dbReference type="SAM" id="SignalP"/>
    </source>
</evidence>
<feature type="domain" description="Solute-binding protein family 5" evidence="6">
    <location>
        <begin position="115"/>
        <end position="494"/>
    </location>
</feature>
<keyword evidence="3 5" id="KW-0732">Signal</keyword>
<evidence type="ECO:0000256" key="2">
    <source>
        <dbReference type="ARBA" id="ARBA00005695"/>
    </source>
</evidence>
<dbReference type="Gene3D" id="3.10.105.10">
    <property type="entry name" value="Dipeptide-binding Protein, Domain 3"/>
    <property type="match status" value="1"/>
</dbReference>
<protein>
    <submittedName>
        <fullName evidence="7">ABC transporter substrate-binding protein</fullName>
    </submittedName>
</protein>
<gene>
    <name evidence="7" type="primary">oppA</name>
    <name evidence="7" type="ORF">J8TS2_21910</name>
</gene>
<evidence type="ECO:0000313" key="8">
    <source>
        <dbReference type="Proteomes" id="UP000679950"/>
    </source>
</evidence>
<dbReference type="PANTHER" id="PTHR30290">
    <property type="entry name" value="PERIPLASMIC BINDING COMPONENT OF ABC TRANSPORTER"/>
    <property type="match status" value="1"/>
</dbReference>
<evidence type="ECO:0000256" key="4">
    <source>
        <dbReference type="SAM" id="MobiDB-lite"/>
    </source>
</evidence>
<dbReference type="Proteomes" id="UP000679950">
    <property type="component" value="Unassembled WGS sequence"/>
</dbReference>
<comment type="similarity">
    <text evidence="2">Belongs to the bacterial solute-binding protein 5 family.</text>
</comment>
<dbReference type="Pfam" id="PF00496">
    <property type="entry name" value="SBP_bac_5"/>
    <property type="match status" value="1"/>
</dbReference>
<dbReference type="Gene3D" id="3.90.76.10">
    <property type="entry name" value="Dipeptide-binding Protein, Domain 1"/>
    <property type="match status" value="1"/>
</dbReference>